<evidence type="ECO:0000313" key="1">
    <source>
        <dbReference type="EMBL" id="KAK5957063.1"/>
    </source>
</evidence>
<gene>
    <name evidence="1" type="ORF">OHC33_001432</name>
</gene>
<proteinExistence type="predicted"/>
<dbReference type="PANTHER" id="PTHR14187">
    <property type="entry name" value="ALPHA KINASE/ELONGATION FACTOR 2 KINASE"/>
    <property type="match status" value="1"/>
</dbReference>
<dbReference type="Gene3D" id="3.30.420.40">
    <property type="match status" value="1"/>
</dbReference>
<dbReference type="SUPFAM" id="SSF53067">
    <property type="entry name" value="Actin-like ATPase domain"/>
    <property type="match status" value="2"/>
</dbReference>
<protein>
    <recommendedName>
        <fullName evidence="3">Actin-like ATPase domain-containing protein</fullName>
    </recommendedName>
</protein>
<dbReference type="PANTHER" id="PTHR14187:SF82">
    <property type="entry name" value="FAMILY CHAPERONE, PUTATIVE (AFU_ORTHOLOGUE AFUA_7G08575)-RELATED"/>
    <property type="match status" value="1"/>
</dbReference>
<dbReference type="InterPro" id="IPR043129">
    <property type="entry name" value="ATPase_NBD"/>
</dbReference>
<evidence type="ECO:0008006" key="3">
    <source>
        <dbReference type="Google" id="ProtNLM"/>
    </source>
</evidence>
<name>A0AAN8EJV4_9EURO</name>
<dbReference type="PRINTS" id="PR00301">
    <property type="entry name" value="HEATSHOCK70"/>
</dbReference>
<accession>A0AAN8EJV4</accession>
<dbReference type="AlphaFoldDB" id="A0AAN8EJV4"/>
<dbReference type="Proteomes" id="UP001316803">
    <property type="component" value="Unassembled WGS sequence"/>
</dbReference>
<reference evidence="1 2" key="1">
    <citation type="submission" date="2022-12" db="EMBL/GenBank/DDBJ databases">
        <title>Genomic features and morphological characterization of a novel Knufia sp. strain isolated from spacecraft assembly facility.</title>
        <authorList>
            <person name="Teixeira M."/>
            <person name="Chander A.M."/>
            <person name="Stajich J.E."/>
            <person name="Venkateswaran K."/>
        </authorList>
    </citation>
    <scope>NUCLEOTIDE SEQUENCE [LARGE SCALE GENOMIC DNA]</scope>
    <source>
        <strain evidence="1 2">FJI-L2-BK-P2</strain>
    </source>
</reference>
<evidence type="ECO:0000313" key="2">
    <source>
        <dbReference type="Proteomes" id="UP001316803"/>
    </source>
</evidence>
<keyword evidence="2" id="KW-1185">Reference proteome</keyword>
<comment type="caution">
    <text evidence="1">The sequence shown here is derived from an EMBL/GenBank/DDBJ whole genome shotgun (WGS) entry which is preliminary data.</text>
</comment>
<dbReference type="CDD" id="cd10170">
    <property type="entry name" value="ASKHA_NBD_HSP70"/>
    <property type="match status" value="1"/>
</dbReference>
<sequence>MASSEADVNDAPILIVAVDYGTTFSGLCWVLSNNLDVPHVVRTWPLADGTETTSDKVPTRITYDAENKPNGWGFMIEGSEPRYQEFKLFLDNSRKSHHAGMAQKFKDPTSLPLAERFTATKLSIDFLRELRNWLEVDVDKVMGAGTFESIPIEWVVTVPAIWSDQAKGTTRWCAEKAGMGDNVKIITEPEAAMVHAIQSISDDECKTGDCFVLCDAGGGTVDLITYKIKSVEPLEVEELVQGDGDRCGSVFLDRQFKAYLERTHARLVPGWTEQHTMVAVGYFERITKRKVEGSDEALIIKVPAVPNYTKNGITIKKGKVYIPAADVRMMFQIVLDIVRKLVLEQHRRAIQKTRARITGVVLVGGFGASEFVRKWLDIAVSWTDNNIKLYQPADGWTAIVRGALSRVLPILSPALAPAVVYSRVSRKFYGITESVAFQPGRDPEDQRFWVDIEQKFYIERIQWFLRKVCLLPGVEATALTVFRVLRSNKATRAVAAMFTPGHNLPLVLANPQSVSGYTLGMEQTTLYLQSTQLPKAWKELRTSTSI</sequence>
<organism evidence="1 2">
    <name type="scientific">Knufia fluminis</name>
    <dbReference type="NCBI Taxonomy" id="191047"/>
    <lineage>
        <taxon>Eukaryota</taxon>
        <taxon>Fungi</taxon>
        <taxon>Dikarya</taxon>
        <taxon>Ascomycota</taxon>
        <taxon>Pezizomycotina</taxon>
        <taxon>Eurotiomycetes</taxon>
        <taxon>Chaetothyriomycetidae</taxon>
        <taxon>Chaetothyriales</taxon>
        <taxon>Trichomeriaceae</taxon>
        <taxon>Knufia</taxon>
    </lineage>
</organism>
<dbReference type="EMBL" id="JAKLMC020000003">
    <property type="protein sequence ID" value="KAK5957063.1"/>
    <property type="molecule type" value="Genomic_DNA"/>
</dbReference>